<dbReference type="AlphaFoldDB" id="W9NWT1"/>
<sequence length="50" mass="5821">MAVQRRQSALRPDHPFPKFGFLVLSLEALIYRILIHKTSMETGHEDVENK</sequence>
<evidence type="ECO:0000313" key="1">
    <source>
        <dbReference type="EMBL" id="EXA35181.1"/>
    </source>
</evidence>
<reference evidence="1" key="2">
    <citation type="submission" date="2012-05" db="EMBL/GenBank/DDBJ databases">
        <title>Annotation of the Genome Sequence of Fusarium oxysporum HDV247.</title>
        <authorList>
            <consortium name="The Broad Institute Genomics Platform"/>
            <person name="Ma L.-J."/>
            <person name="Corby-Kistler H."/>
            <person name="Broz K."/>
            <person name="Gale L.R."/>
            <person name="Jonkers W."/>
            <person name="O'Donnell K."/>
            <person name="Ploetz R."/>
            <person name="Steinberg C."/>
            <person name="Schwartz D.C."/>
            <person name="VanEtten H."/>
            <person name="Zhou S."/>
            <person name="Young S.K."/>
            <person name="Zeng Q."/>
            <person name="Gargeya S."/>
            <person name="Fitzgerald M."/>
            <person name="Abouelleil A."/>
            <person name="Alvarado L."/>
            <person name="Chapman S.B."/>
            <person name="Gainer-Dewar J."/>
            <person name="Goldberg J."/>
            <person name="Griggs A."/>
            <person name="Gujja S."/>
            <person name="Hansen M."/>
            <person name="Howarth C."/>
            <person name="Imamovic A."/>
            <person name="Ireland A."/>
            <person name="Larimer J."/>
            <person name="McCowan C."/>
            <person name="Murphy C."/>
            <person name="Pearson M."/>
            <person name="Poon T.W."/>
            <person name="Priest M."/>
            <person name="Roberts A."/>
            <person name="Saif S."/>
            <person name="Shea T."/>
            <person name="Sykes S."/>
            <person name="Wortman J."/>
            <person name="Nusbaum C."/>
            <person name="Birren B."/>
        </authorList>
    </citation>
    <scope>NUCLEOTIDE SEQUENCE</scope>
    <source>
        <strain evidence="1">HDV247</strain>
    </source>
</reference>
<protein>
    <submittedName>
        <fullName evidence="1">Uncharacterized protein</fullName>
    </submittedName>
</protein>
<gene>
    <name evidence="1" type="ORF">FOVG_13942</name>
</gene>
<organism evidence="1">
    <name type="scientific">Fusarium oxysporum f. sp. pisi HDV247</name>
    <dbReference type="NCBI Taxonomy" id="1080344"/>
    <lineage>
        <taxon>Eukaryota</taxon>
        <taxon>Fungi</taxon>
        <taxon>Dikarya</taxon>
        <taxon>Ascomycota</taxon>
        <taxon>Pezizomycotina</taxon>
        <taxon>Sordariomycetes</taxon>
        <taxon>Hypocreomycetidae</taxon>
        <taxon>Hypocreales</taxon>
        <taxon>Nectriaceae</taxon>
        <taxon>Fusarium</taxon>
        <taxon>Fusarium oxysporum species complex</taxon>
    </lineage>
</organism>
<reference evidence="1" key="1">
    <citation type="submission" date="2011-10" db="EMBL/GenBank/DDBJ databases">
        <title>The Genome Sequence of Fusarium oxysporum HDV247.</title>
        <authorList>
            <consortium name="The Broad Institute Genome Sequencing Platform"/>
            <person name="Ma L.-J."/>
            <person name="Gale L.R."/>
            <person name="Schwartz D.C."/>
            <person name="Zhou S."/>
            <person name="Corby-Kistler H."/>
            <person name="Young S.K."/>
            <person name="Zeng Q."/>
            <person name="Gargeya S."/>
            <person name="Fitzgerald M."/>
            <person name="Haas B."/>
            <person name="Abouelleil A."/>
            <person name="Alvarado L."/>
            <person name="Arachchi H.M."/>
            <person name="Berlin A."/>
            <person name="Brown A."/>
            <person name="Chapman S.B."/>
            <person name="Chen Z."/>
            <person name="Dunbar C."/>
            <person name="Freedman E."/>
            <person name="Gearin G."/>
            <person name="Goldberg J."/>
            <person name="Griggs A."/>
            <person name="Gujja S."/>
            <person name="Heiman D."/>
            <person name="Howarth C."/>
            <person name="Larson L."/>
            <person name="Lui A."/>
            <person name="MacDonald P.J.P."/>
            <person name="Montmayeur A."/>
            <person name="Murphy C."/>
            <person name="Neiman D."/>
            <person name="Pearson M."/>
            <person name="Priest M."/>
            <person name="Roberts A."/>
            <person name="Saif S."/>
            <person name="Shea T."/>
            <person name="Shenoy N."/>
            <person name="Sisk P."/>
            <person name="Stolte C."/>
            <person name="Sykes S."/>
            <person name="Wortman J."/>
            <person name="Nusbaum C."/>
            <person name="Birren B."/>
        </authorList>
    </citation>
    <scope>NUCLEOTIDE SEQUENCE [LARGE SCALE GENOMIC DNA]</scope>
    <source>
        <strain evidence="1">HDV247</strain>
    </source>
</reference>
<dbReference type="Proteomes" id="UP000030751">
    <property type="component" value="Unassembled WGS sequence"/>
</dbReference>
<name>W9NWT1_FUSOX</name>
<dbReference type="EMBL" id="JH650979">
    <property type="protein sequence ID" value="EXA35181.1"/>
    <property type="molecule type" value="Genomic_DNA"/>
</dbReference>
<proteinExistence type="predicted"/>
<dbReference type="HOGENOM" id="CLU_3125075_0_0_1"/>
<accession>W9NWT1</accession>